<dbReference type="Proteomes" id="UP000023430">
    <property type="component" value="Unassembled WGS sequence"/>
</dbReference>
<dbReference type="PANTHER" id="PTHR32234:SF0">
    <property type="entry name" value="THIOL:DISULFIDE INTERCHANGE PROTEIN DSBD"/>
    <property type="match status" value="1"/>
</dbReference>
<evidence type="ECO:0000256" key="7">
    <source>
        <dbReference type="SAM" id="SignalP"/>
    </source>
</evidence>
<dbReference type="Pfam" id="PF13899">
    <property type="entry name" value="Thioredoxin_7"/>
    <property type="match status" value="1"/>
</dbReference>
<evidence type="ECO:0000313" key="10">
    <source>
        <dbReference type="EMBL" id="ETX27042.1"/>
    </source>
</evidence>
<dbReference type="GO" id="GO:0015035">
    <property type="term" value="F:protein-disulfide reductase activity"/>
    <property type="evidence" value="ECO:0007669"/>
    <property type="project" value="TreeGrafter"/>
</dbReference>
<sequence>MTMPRFPRAALAALLMLSAGAAAAQPAPDPLPAEKAFALTVRDDASGLSLTWEIAEGYYLYRDHLRAEGPDGAPVAVETPPGTRKDDPTFGETEIYRDRLQARIAPAAGPVTLTWQGCLEDSICYPPQTRVIGAAAEDTGRAPDVAPARDRDIVLAADPGLLDGLSARGGAGLVVAGFLGFGLLLAFTPCVFPMVPIVAGMVTGRGAEVGARRGLALSGAYVIAMASAFALLGVVAAWSGRNLQAVLQSPPAIGVAAALFVLLALSMFGLFELQVPRALSSRLSRVQGRQGSLGGAALLGATSALIVGPCVTAPLAGALLYIAQTGDVMLGALALFALGLGQGLPLLAVGAFGPRILPRSGPWMEGARRVFGMVFLGFAIWLAGRVLPGTVTLALWSALLIGAGALLATGPRGSRAGRPGRALGAILLLAGALQGAGAAVGGDDPLRPLAPFAGDARRAPDEASAFTTVRSAPALEAVLAGESRPALVYVTAGWCTTCRAIERGPLADPAVQDALGRLAPVKVDVTEAGAASREVLDLLGAAGPPTMVFLDADRAEAPGSRIVGDTDSAAMLASIAEATR</sequence>
<evidence type="ECO:0000256" key="3">
    <source>
        <dbReference type="ARBA" id="ARBA00022748"/>
    </source>
</evidence>
<dbReference type="InterPro" id="IPR036929">
    <property type="entry name" value="DsbDN_sf"/>
</dbReference>
<dbReference type="GO" id="GO:0017004">
    <property type="term" value="P:cytochrome complex assembly"/>
    <property type="evidence" value="ECO:0007669"/>
    <property type="project" value="UniProtKB-KW"/>
</dbReference>
<keyword evidence="5 6" id="KW-0472">Membrane</keyword>
<feature type="domain" description="Thiol:disulfide interchange protein DsbD N-terminal" evidence="9">
    <location>
        <begin position="28"/>
        <end position="133"/>
    </location>
</feature>
<evidence type="ECO:0000259" key="8">
    <source>
        <dbReference type="Pfam" id="PF02683"/>
    </source>
</evidence>
<proteinExistence type="predicted"/>
<dbReference type="InterPro" id="IPR028250">
    <property type="entry name" value="DsbDN"/>
</dbReference>
<dbReference type="STRING" id="1449351.RISW2_16980"/>
<comment type="caution">
    <text evidence="10">The sequence shown here is derived from an EMBL/GenBank/DDBJ whole genome shotgun (WGS) entry which is preliminary data.</text>
</comment>
<dbReference type="Pfam" id="PF11412">
    <property type="entry name" value="DsbD_N"/>
    <property type="match status" value="1"/>
</dbReference>
<keyword evidence="3" id="KW-0201">Cytochrome c-type biogenesis</keyword>
<feature type="transmembrane region" description="Helical" evidence="6">
    <location>
        <begin position="393"/>
        <end position="410"/>
    </location>
</feature>
<feature type="chain" id="PRO_5004979982" evidence="7">
    <location>
        <begin position="25"/>
        <end position="580"/>
    </location>
</feature>
<evidence type="ECO:0000259" key="9">
    <source>
        <dbReference type="Pfam" id="PF11412"/>
    </source>
</evidence>
<dbReference type="eggNOG" id="COG4232">
    <property type="taxonomic scope" value="Bacteria"/>
</dbReference>
<keyword evidence="2 6" id="KW-0812">Transmembrane</keyword>
<dbReference type="PATRIC" id="fig|1449351.3.peg.4078"/>
<keyword evidence="7" id="KW-0732">Signal</keyword>
<dbReference type="Gene3D" id="2.60.40.1250">
    <property type="entry name" value="Thiol:disulfide interchange protein DsbD, N-terminal domain"/>
    <property type="match status" value="1"/>
</dbReference>
<keyword evidence="11" id="KW-1185">Reference proteome</keyword>
<evidence type="ECO:0000256" key="2">
    <source>
        <dbReference type="ARBA" id="ARBA00022692"/>
    </source>
</evidence>
<feature type="domain" description="Cytochrome C biogenesis protein transmembrane" evidence="8">
    <location>
        <begin position="173"/>
        <end position="387"/>
    </location>
</feature>
<dbReference type="Pfam" id="PF02683">
    <property type="entry name" value="DsbD_TM"/>
    <property type="match status" value="1"/>
</dbReference>
<feature type="transmembrane region" description="Helical" evidence="6">
    <location>
        <begin position="422"/>
        <end position="442"/>
    </location>
</feature>
<feature type="transmembrane region" description="Helical" evidence="6">
    <location>
        <begin position="370"/>
        <end position="387"/>
    </location>
</feature>
<keyword evidence="4 6" id="KW-1133">Transmembrane helix</keyword>
<dbReference type="EMBL" id="JAME01000043">
    <property type="protein sequence ID" value="ETX27042.1"/>
    <property type="molecule type" value="Genomic_DNA"/>
</dbReference>
<feature type="transmembrane region" description="Helical" evidence="6">
    <location>
        <begin position="173"/>
        <end position="202"/>
    </location>
</feature>
<evidence type="ECO:0000256" key="6">
    <source>
        <dbReference type="SAM" id="Phobius"/>
    </source>
</evidence>
<protein>
    <submittedName>
        <fullName evidence="10">Cytochrome C biogenesis protein</fullName>
    </submittedName>
</protein>
<dbReference type="AlphaFoldDB" id="X7F2D9"/>
<name>X7F2D9_9RHOB</name>
<dbReference type="NCBIfam" id="NF001419">
    <property type="entry name" value="PRK00293.1"/>
    <property type="match status" value="1"/>
</dbReference>
<dbReference type="Gene3D" id="3.40.30.10">
    <property type="entry name" value="Glutaredoxin"/>
    <property type="match status" value="1"/>
</dbReference>
<gene>
    <name evidence="10" type="ORF">RISW2_16980</name>
</gene>
<accession>X7F2D9</accession>
<dbReference type="GO" id="GO:0016020">
    <property type="term" value="C:membrane"/>
    <property type="evidence" value="ECO:0007669"/>
    <property type="project" value="UniProtKB-SubCell"/>
</dbReference>
<organism evidence="10 11">
    <name type="scientific">Roseivivax isoporae LMG 25204</name>
    <dbReference type="NCBI Taxonomy" id="1449351"/>
    <lineage>
        <taxon>Bacteria</taxon>
        <taxon>Pseudomonadati</taxon>
        <taxon>Pseudomonadota</taxon>
        <taxon>Alphaproteobacteria</taxon>
        <taxon>Rhodobacterales</taxon>
        <taxon>Roseobacteraceae</taxon>
        <taxon>Roseivivax</taxon>
    </lineage>
</organism>
<dbReference type="GO" id="GO:0045454">
    <property type="term" value="P:cell redox homeostasis"/>
    <property type="evidence" value="ECO:0007669"/>
    <property type="project" value="TreeGrafter"/>
</dbReference>
<evidence type="ECO:0000256" key="4">
    <source>
        <dbReference type="ARBA" id="ARBA00022989"/>
    </source>
</evidence>
<dbReference type="InterPro" id="IPR036249">
    <property type="entry name" value="Thioredoxin-like_sf"/>
</dbReference>
<evidence type="ECO:0000313" key="11">
    <source>
        <dbReference type="Proteomes" id="UP000023430"/>
    </source>
</evidence>
<feature type="transmembrane region" description="Helical" evidence="6">
    <location>
        <begin position="328"/>
        <end position="349"/>
    </location>
</feature>
<reference evidence="10 11" key="1">
    <citation type="submission" date="2014-01" db="EMBL/GenBank/DDBJ databases">
        <title>Roseivivax isoporae LMG 25204 Genome Sequencing.</title>
        <authorList>
            <person name="Lai Q."/>
            <person name="Li G."/>
            <person name="Shao Z."/>
        </authorList>
    </citation>
    <scope>NUCLEOTIDE SEQUENCE [LARGE SCALE GENOMIC DNA]</scope>
    <source>
        <strain evidence="10 11">LMG 25204</strain>
    </source>
</reference>
<feature type="transmembrane region" description="Helical" evidence="6">
    <location>
        <begin position="296"/>
        <end position="322"/>
    </location>
</feature>
<evidence type="ECO:0000256" key="1">
    <source>
        <dbReference type="ARBA" id="ARBA00004141"/>
    </source>
</evidence>
<dbReference type="SUPFAM" id="SSF52833">
    <property type="entry name" value="Thioredoxin-like"/>
    <property type="match status" value="1"/>
</dbReference>
<feature type="transmembrane region" description="Helical" evidence="6">
    <location>
        <begin position="252"/>
        <end position="275"/>
    </location>
</feature>
<dbReference type="SUPFAM" id="SSF74863">
    <property type="entry name" value="Thiol:disulfide interchange protein DsbD, N-terminal domain (DsbD-alpha)"/>
    <property type="match status" value="1"/>
</dbReference>
<evidence type="ECO:0000256" key="5">
    <source>
        <dbReference type="ARBA" id="ARBA00023136"/>
    </source>
</evidence>
<dbReference type="InterPro" id="IPR003834">
    <property type="entry name" value="Cyt_c_assmbl_TM_dom"/>
</dbReference>
<feature type="transmembrane region" description="Helical" evidence="6">
    <location>
        <begin position="214"/>
        <end position="240"/>
    </location>
</feature>
<comment type="subcellular location">
    <subcellularLocation>
        <location evidence="1">Membrane</location>
        <topology evidence="1">Multi-pass membrane protein</topology>
    </subcellularLocation>
</comment>
<feature type="signal peptide" evidence="7">
    <location>
        <begin position="1"/>
        <end position="24"/>
    </location>
</feature>
<dbReference type="PANTHER" id="PTHR32234">
    <property type="entry name" value="THIOL:DISULFIDE INTERCHANGE PROTEIN DSBD"/>
    <property type="match status" value="1"/>
</dbReference>